<evidence type="ECO:0000313" key="2">
    <source>
        <dbReference type="EMBL" id="SFK21211.1"/>
    </source>
</evidence>
<feature type="transmembrane region" description="Helical" evidence="1">
    <location>
        <begin position="358"/>
        <end position="378"/>
    </location>
</feature>
<dbReference type="Gene3D" id="3.30.70.1440">
    <property type="entry name" value="Multidrug efflux transporter AcrB pore domain"/>
    <property type="match status" value="1"/>
</dbReference>
<keyword evidence="3" id="KW-1185">Reference proteome</keyword>
<dbReference type="GO" id="GO:0005886">
    <property type="term" value="C:plasma membrane"/>
    <property type="evidence" value="ECO:0007669"/>
    <property type="project" value="TreeGrafter"/>
</dbReference>
<dbReference type="PANTHER" id="PTHR32063:SF0">
    <property type="entry name" value="SWARMING MOTILITY PROTEIN SWRC"/>
    <property type="match status" value="1"/>
</dbReference>
<feature type="transmembrane region" description="Helical" evidence="1">
    <location>
        <begin position="528"/>
        <end position="547"/>
    </location>
</feature>
<organism evidence="2 3">
    <name type="scientific">Brevibacillus centrosporus</name>
    <dbReference type="NCBI Taxonomy" id="54910"/>
    <lineage>
        <taxon>Bacteria</taxon>
        <taxon>Bacillati</taxon>
        <taxon>Bacillota</taxon>
        <taxon>Bacilli</taxon>
        <taxon>Bacillales</taxon>
        <taxon>Paenibacillaceae</taxon>
        <taxon>Brevibacillus</taxon>
    </lineage>
</organism>
<keyword evidence="1" id="KW-0812">Transmembrane</keyword>
<feature type="transmembrane region" description="Helical" evidence="1">
    <location>
        <begin position="461"/>
        <end position="483"/>
    </location>
</feature>
<reference evidence="3" key="1">
    <citation type="submission" date="2016-10" db="EMBL/GenBank/DDBJ databases">
        <authorList>
            <person name="Varghese N."/>
            <person name="Submissions S."/>
        </authorList>
    </citation>
    <scope>NUCLEOTIDE SEQUENCE [LARGE SCALE GENOMIC DNA]</scope>
    <source>
        <strain evidence="3">OK042</strain>
    </source>
</reference>
<feature type="transmembrane region" description="Helical" evidence="1">
    <location>
        <begin position="999"/>
        <end position="1022"/>
    </location>
</feature>
<feature type="transmembrane region" description="Helical" evidence="1">
    <location>
        <begin position="967"/>
        <end position="987"/>
    </location>
</feature>
<sequence>MHISERAIRRPVTVMMGVLIVLILGIMSLTRIPIDLYPKIEIPTIAVITSYSGVGPEEMENLVTKPVEQAVASVAGIKSITSTSREGSSMVIVEFSYGTDLDKAVTEVTQKVERAKRSLPDDVDSPTVARMDPNSTAVLTLAVSADMGADQLKSYVQDQMAPSLERVNGVASVTVSGGLDREIKIVVDQAKLEQYGISISDISSQLKSQNLDSSGGNITEGGVSYTVRSLGKFKSVDDIRKVSIPLKDGSRIFLEELALIQDGFKEASIENTMNKQTTVTMSIMKQSGTNTVAVVDELYAEIDKQRASMPQSMSVMALSDQSSFIRASIDTLVHDTLIGGVLAILIILLFLKSASNTVIIATAIPISVISTFTLMYFADMSINIMSLGGLTLGIGMIVDDAIVVLENIHRHRETGLSIKESAVKGTKEVAMPVIAATLTTVAVFFPIVFVEGVTAQLFRDLGVTVSFSLLASLIVSLTVTPMLTSKWTRSHKKETLKAAAHGVKSKESRGLAMYRRILNWSLHHRKSVLAIGLASLVAGVGLIPFIGSEFMPTSDQGQINVSISMPNGTELEKTREAVTQAEAILATIPEVKTIFTALGSTNATRGNSASTSAGSFLLILSDKSERQRTTAEVTDEIRQKLNRFPGARLRVSEAGGTTLPGMGGGGGGSFGGAAPISYAIRGNDEDTLKEVAEGLTAAISEVPGVREADNNLEESRPEIQVKLDRVRAADLGVTQSLISSTIQTALRDQVATKYETAGTEVDVTLSLGDGQVSSMQEIGNLLLTTPKGELIQIKDVADVVMANGPQAIQRYNQTRVVNVTASTAPGQDLGTVTASIDQVLATYPMPPGYTLEKQGQNQQMDESTKSMLIAFGLAIVLVYIILAAQFESVVYPLSIMLSVPLSIFGATFSLWVTGRPVSVPAFIGLILLAGLVVRNAIVLIDFTNILRREGMSRTEALLTAGPVRLRPILMTTFCTVLALLPLALGLGEGAESQAPMATVVIGGLLFSTMLTLVVIPVVYAILDDMTVRLKKTVRITLPFRKPKTVGIEK</sequence>
<feature type="transmembrane region" description="Helical" evidence="1">
    <location>
        <begin position="919"/>
        <end position="946"/>
    </location>
</feature>
<dbReference type="Gene3D" id="3.30.2090.10">
    <property type="entry name" value="Multidrug efflux transporter AcrB TolC docking domain, DN and DC subdomains"/>
    <property type="match status" value="2"/>
</dbReference>
<dbReference type="PRINTS" id="PR00702">
    <property type="entry name" value="ACRIFLAVINRP"/>
</dbReference>
<dbReference type="InterPro" id="IPR027463">
    <property type="entry name" value="AcrB_DN_DC_subdom"/>
</dbReference>
<feature type="transmembrane region" description="Helical" evidence="1">
    <location>
        <begin position="893"/>
        <end position="913"/>
    </location>
</feature>
<dbReference type="InterPro" id="IPR001036">
    <property type="entry name" value="Acrflvin-R"/>
</dbReference>
<dbReference type="SUPFAM" id="SSF82714">
    <property type="entry name" value="Multidrug efflux transporter AcrB TolC docking domain, DN and DC subdomains"/>
    <property type="match status" value="2"/>
</dbReference>
<protein>
    <submittedName>
        <fullName evidence="2">Hydrophobic/amphiphilic exporter-1, HAE1 family</fullName>
    </submittedName>
</protein>
<dbReference type="STRING" id="1884381.SAMN05518846_1103"/>
<dbReference type="RefSeq" id="WP_092270478.1">
    <property type="nucleotide sequence ID" value="NZ_BJOE01000007.1"/>
</dbReference>
<gene>
    <name evidence="2" type="ORF">SAMN05518846_1103</name>
</gene>
<keyword evidence="1" id="KW-1133">Transmembrane helix</keyword>
<dbReference type="PANTHER" id="PTHR32063">
    <property type="match status" value="1"/>
</dbReference>
<keyword evidence="1" id="KW-0472">Membrane</keyword>
<feature type="transmembrane region" description="Helical" evidence="1">
    <location>
        <begin position="429"/>
        <end position="449"/>
    </location>
</feature>
<dbReference type="Pfam" id="PF00873">
    <property type="entry name" value="ACR_tran"/>
    <property type="match status" value="1"/>
</dbReference>
<evidence type="ECO:0000256" key="1">
    <source>
        <dbReference type="SAM" id="Phobius"/>
    </source>
</evidence>
<feature type="transmembrane region" description="Helical" evidence="1">
    <location>
        <begin position="12"/>
        <end position="34"/>
    </location>
</feature>
<dbReference type="Gene3D" id="3.30.70.1320">
    <property type="entry name" value="Multidrug efflux transporter AcrB pore domain like"/>
    <property type="match status" value="1"/>
</dbReference>
<dbReference type="Proteomes" id="UP000198915">
    <property type="component" value="Unassembled WGS sequence"/>
</dbReference>
<feature type="transmembrane region" description="Helical" evidence="1">
    <location>
        <begin position="332"/>
        <end position="351"/>
    </location>
</feature>
<proteinExistence type="predicted"/>
<feature type="transmembrane region" description="Helical" evidence="1">
    <location>
        <begin position="384"/>
        <end position="408"/>
    </location>
</feature>
<feature type="transmembrane region" description="Helical" evidence="1">
    <location>
        <begin position="867"/>
        <end position="886"/>
    </location>
</feature>
<dbReference type="AlphaFoldDB" id="A0A1I3XQ77"/>
<accession>A0A1I3XQ77</accession>
<dbReference type="GO" id="GO:0042910">
    <property type="term" value="F:xenobiotic transmembrane transporter activity"/>
    <property type="evidence" value="ECO:0007669"/>
    <property type="project" value="TreeGrafter"/>
</dbReference>
<evidence type="ECO:0000313" key="3">
    <source>
        <dbReference type="Proteomes" id="UP000198915"/>
    </source>
</evidence>
<dbReference type="Gene3D" id="3.30.70.1430">
    <property type="entry name" value="Multidrug efflux transporter AcrB pore domain"/>
    <property type="match status" value="2"/>
</dbReference>
<dbReference type="EMBL" id="FORT01000010">
    <property type="protein sequence ID" value="SFK21211.1"/>
    <property type="molecule type" value="Genomic_DNA"/>
</dbReference>
<name>A0A1I3XQ77_9BACL</name>
<dbReference type="SUPFAM" id="SSF82693">
    <property type="entry name" value="Multidrug efflux transporter AcrB pore domain, PN1, PN2, PC1 and PC2 subdomains"/>
    <property type="match status" value="3"/>
</dbReference>
<dbReference type="SUPFAM" id="SSF82866">
    <property type="entry name" value="Multidrug efflux transporter AcrB transmembrane domain"/>
    <property type="match status" value="2"/>
</dbReference>
<dbReference type="Gene3D" id="1.20.1640.10">
    <property type="entry name" value="Multidrug efflux transporter AcrB transmembrane domain"/>
    <property type="match status" value="2"/>
</dbReference>